<accession>Q13SS9</accession>
<keyword evidence="2" id="KW-1185">Reference proteome</keyword>
<proteinExistence type="predicted"/>
<dbReference type="STRING" id="266265.Bxe_A0068"/>
<dbReference type="EMBL" id="CP000270">
    <property type="protein sequence ID" value="ABE32860.1"/>
    <property type="molecule type" value="Genomic_DNA"/>
</dbReference>
<reference evidence="1 2" key="1">
    <citation type="journal article" date="2006" name="Proc. Natl. Acad. Sci. U.S.A.">
        <title>Burkholderia xenovorans LB400 harbors a multi-replicon, 9.73-Mbp genome shaped for versatility.</title>
        <authorList>
            <person name="Chain P.S."/>
            <person name="Denef V.J."/>
            <person name="Konstantinidis K.T."/>
            <person name="Vergez L.M."/>
            <person name="Agullo L."/>
            <person name="Reyes V.L."/>
            <person name="Hauser L."/>
            <person name="Cordova M."/>
            <person name="Gomez L."/>
            <person name="Gonzalez M."/>
            <person name="Land M."/>
            <person name="Lao V."/>
            <person name="Larimer F."/>
            <person name="LiPuma J.J."/>
            <person name="Mahenthiralingam E."/>
            <person name="Malfatti S.A."/>
            <person name="Marx C.J."/>
            <person name="Parnell J.J."/>
            <person name="Ramette A."/>
            <person name="Richardson P."/>
            <person name="Seeger M."/>
            <person name="Smith D."/>
            <person name="Spilker T."/>
            <person name="Sul W.J."/>
            <person name="Tsoi T.V."/>
            <person name="Ulrich L.E."/>
            <person name="Zhulin I.B."/>
            <person name="Tiedje J.M."/>
        </authorList>
    </citation>
    <scope>NUCLEOTIDE SEQUENCE [LARGE SCALE GENOMIC DNA]</scope>
    <source>
        <strain evidence="1 2">LB400</strain>
    </source>
</reference>
<dbReference type="AlphaFoldDB" id="Q13SS9"/>
<organism evidence="1 2">
    <name type="scientific">Paraburkholderia xenovorans (strain LB400)</name>
    <dbReference type="NCBI Taxonomy" id="266265"/>
    <lineage>
        <taxon>Bacteria</taxon>
        <taxon>Pseudomonadati</taxon>
        <taxon>Pseudomonadota</taxon>
        <taxon>Betaproteobacteria</taxon>
        <taxon>Burkholderiales</taxon>
        <taxon>Burkholderiaceae</taxon>
        <taxon>Paraburkholderia</taxon>
    </lineage>
</organism>
<dbReference type="Proteomes" id="UP000001817">
    <property type="component" value="Chromosome 1"/>
</dbReference>
<name>Q13SS9_PARXL</name>
<gene>
    <name evidence="1" type="ORF">Bxe_A0068</name>
</gene>
<evidence type="ECO:0000313" key="2">
    <source>
        <dbReference type="Proteomes" id="UP000001817"/>
    </source>
</evidence>
<evidence type="ECO:0000313" key="1">
    <source>
        <dbReference type="EMBL" id="ABE32860.1"/>
    </source>
</evidence>
<protein>
    <submittedName>
        <fullName evidence="1">Uncharacterized protein</fullName>
    </submittedName>
</protein>
<dbReference type="KEGG" id="bxe:Bxe_A0068"/>
<sequence>MISEELAPYHPLRASSMNSSSCPQTILPDESVFMNSRKANLPTPSVSVKAMEGSCRLTASRNAGCSPVKLNSVANFFPLGLRVVYQHWRLDAVAKLSFGSVNFSGLVLTFCLVLPDRKRCLKN</sequence>